<dbReference type="Proteomes" id="UP001500131">
    <property type="component" value="Unassembled WGS sequence"/>
</dbReference>
<name>A0AAW3AVS2_9TRYP</name>
<evidence type="ECO:0000313" key="2">
    <source>
        <dbReference type="EMBL" id="KAL0512663.1"/>
    </source>
</evidence>
<feature type="region of interest" description="Disordered" evidence="1">
    <location>
        <begin position="2764"/>
        <end position="2836"/>
    </location>
</feature>
<feature type="compositionally biased region" description="Basic residues" evidence="1">
    <location>
        <begin position="101"/>
        <end position="130"/>
    </location>
</feature>
<feature type="compositionally biased region" description="Polar residues" evidence="1">
    <location>
        <begin position="2781"/>
        <end position="2795"/>
    </location>
</feature>
<feature type="region of interest" description="Disordered" evidence="1">
    <location>
        <begin position="1703"/>
        <end position="1749"/>
    </location>
</feature>
<feature type="compositionally biased region" description="Pro residues" evidence="1">
    <location>
        <begin position="2219"/>
        <end position="2232"/>
    </location>
</feature>
<feature type="region of interest" description="Disordered" evidence="1">
    <location>
        <begin position="101"/>
        <end position="138"/>
    </location>
</feature>
<feature type="region of interest" description="Disordered" evidence="1">
    <location>
        <begin position="3206"/>
        <end position="3335"/>
    </location>
</feature>
<feature type="compositionally biased region" description="Polar residues" evidence="1">
    <location>
        <begin position="163"/>
        <end position="181"/>
    </location>
</feature>
<feature type="region of interest" description="Disordered" evidence="1">
    <location>
        <begin position="2022"/>
        <end position="2145"/>
    </location>
</feature>
<feature type="compositionally biased region" description="Low complexity" evidence="1">
    <location>
        <begin position="2764"/>
        <end position="2777"/>
    </location>
</feature>
<feature type="region of interest" description="Disordered" evidence="1">
    <location>
        <begin position="281"/>
        <end position="322"/>
    </location>
</feature>
<feature type="compositionally biased region" description="Basic and acidic residues" evidence="1">
    <location>
        <begin position="1703"/>
        <end position="1730"/>
    </location>
</feature>
<feature type="region of interest" description="Disordered" evidence="1">
    <location>
        <begin position="584"/>
        <end position="613"/>
    </location>
</feature>
<feature type="compositionally biased region" description="Low complexity" evidence="1">
    <location>
        <begin position="2120"/>
        <end position="2132"/>
    </location>
</feature>
<feature type="region of interest" description="Disordered" evidence="1">
    <location>
        <begin position="1823"/>
        <end position="1879"/>
    </location>
</feature>
<feature type="compositionally biased region" description="Polar residues" evidence="1">
    <location>
        <begin position="1515"/>
        <end position="1529"/>
    </location>
</feature>
<feature type="region of interest" description="Disordered" evidence="1">
    <location>
        <begin position="1403"/>
        <end position="1427"/>
    </location>
</feature>
<feature type="region of interest" description="Disordered" evidence="1">
    <location>
        <begin position="1005"/>
        <end position="1045"/>
    </location>
</feature>
<proteinExistence type="predicted"/>
<feature type="region of interest" description="Disordered" evidence="1">
    <location>
        <begin position="2481"/>
        <end position="2518"/>
    </location>
</feature>
<keyword evidence="3" id="KW-1185">Reference proteome</keyword>
<protein>
    <submittedName>
        <fullName evidence="2">Uncharacterized protein</fullName>
    </submittedName>
</protein>
<feature type="compositionally biased region" description="Low complexity" evidence="1">
    <location>
        <begin position="2813"/>
        <end position="2826"/>
    </location>
</feature>
<feature type="region of interest" description="Disordered" evidence="1">
    <location>
        <begin position="154"/>
        <end position="183"/>
    </location>
</feature>
<organism evidence="2 3">
    <name type="scientific">Leishmania lindenbergi</name>
    <dbReference type="NCBI Taxonomy" id="651832"/>
    <lineage>
        <taxon>Eukaryota</taxon>
        <taxon>Discoba</taxon>
        <taxon>Euglenozoa</taxon>
        <taxon>Kinetoplastea</taxon>
        <taxon>Metakinetoplastina</taxon>
        <taxon>Trypanosomatida</taxon>
        <taxon>Trypanosomatidae</taxon>
        <taxon>Leishmaniinae</taxon>
        <taxon>Leishmania</taxon>
    </lineage>
</organism>
<feature type="compositionally biased region" description="Basic residues" evidence="1">
    <location>
        <begin position="3206"/>
        <end position="3216"/>
    </location>
</feature>
<accession>A0AAW3AVS2</accession>
<feature type="compositionally biased region" description="Basic residues" evidence="1">
    <location>
        <begin position="591"/>
        <end position="601"/>
    </location>
</feature>
<dbReference type="EMBL" id="JBAMZK010000007">
    <property type="protein sequence ID" value="KAL0512663.1"/>
    <property type="molecule type" value="Genomic_DNA"/>
</dbReference>
<feature type="compositionally biased region" description="Basic and acidic residues" evidence="1">
    <location>
        <begin position="3217"/>
        <end position="3227"/>
    </location>
</feature>
<feature type="compositionally biased region" description="Polar residues" evidence="1">
    <location>
        <begin position="3298"/>
        <end position="3311"/>
    </location>
</feature>
<gene>
    <name evidence="2" type="ORF">Q4I31_001198</name>
</gene>
<reference evidence="2 3" key="1">
    <citation type="submission" date="2024-02" db="EMBL/GenBank/DDBJ databases">
        <title>FIRST GENOME SEQUENCES OF Leishmania (Viannia) shawi, Leishmania (Viannia) lindenbergi AND Leishmania (Viannia) utingensis.</title>
        <authorList>
            <person name="Resadore F."/>
            <person name="Custodio M.G.F."/>
            <person name="Boite M.C."/>
            <person name="Cupolillo E."/>
            <person name="Ferreira G.E.M."/>
        </authorList>
    </citation>
    <scope>NUCLEOTIDE SEQUENCE [LARGE SCALE GENOMIC DNA]</scope>
    <source>
        <strain evidence="2 3">MHOM/BR/1966/M15733</strain>
    </source>
</reference>
<sequence>MKTVFVPSPSPASLMSAPLTTPASLTRLRTCLAIGCGVGLLLYAGAVLRRHLASPRPPPRVTCPMADNTIALLRHLHDGPFRFGDPTPFAMAARAEATRRIRRQQRERRRLRRRMRSQLHPTKSPHHQPTRHSAGAAEASVAISNVFETTNQKAGLSVPMNPSPAQQEQHVPGSERTSSGAATAAVAKDRGDRAAAAVLSRRARGALLTTMSGGLTSASAVASFCAVEPDADDNDQREGDGYNEGTYATNVRLVEKRDGVSKMTSSEALLLSSSLSMGSSCDSDYSDSQSTSTSTTSGSSYDSRISTPSFVQSEASSEASHDSAGSLLVMTTGSMMSPDGIPWVKATFDNGSVSGGDPRTSHNVPQITQQHSQRHHSPPTSCNPAGSYSNLSQHIVFGSNSNPQLSSYPHSMTGAMAAQGGRYPVQPLWFGISSPAPSMHAFGGTTQLGANTTPSCTFGGSNSRRSPEVAYAATSASMPGVVPSLLAGGGGDEELHRYVASACMYGPPLFSTEMDVTDALAELRSSACCSGDRYGNSCLGGGASSTTNTASSPCMSATVTSSGGGIMALIGSSMNATSFQQQQLGMSSSLVHHRSHHHHHPQQASYGHHSSAHLRGQGYFSGTSIDMVSASATVPTLARRAVHYPSGGGGSSRSQPLQQSHYRRSSSGYHRVSSRTSFRRSVNGSPVSSQLLPEALSVVSPGYASDGATGESTASAANDSFMNALTATPISPSSSILRRSVADDGRAHHSSGHGKAHSNASRFFRSMNSVLRYLGLYRRHRGGGRLRRWCRRCRRQVRRRVTVSCATIKFCVRHVWLAMRCSWHALDRACVRGWRWIQRRWRESTSAASAQVLAILHRPSWSLARSDAMAAADGGCTAAVPALSSEKDGSSPTHVSPGVDAATDAAAAAAEARRGGLLMTDTADEAINKIVQLLEPTPGRVPTVAVIRAPLGYDVSTDAASLWKALHFDSSSSEEGLIDIIIMEELKTGPLPPAQAKAAAAAAGPSTPVLPCVGTSNGERTAATALPGGNEGDVSSGHPHNSLSFASSSVEPAMSLLPQRRQPPEPSASSTGGAATAAARAQAQLRISFEIYPAHLFYSLIFRAAVLQEKDWALRRAAAELFGGSAEIEGSGTSLGTSTAANSGAGGNVGAALGSPLSLARALSFTFGVPGSAGECNNSNNAVTSFSHHPPHGAAAVVGSNVGLESYCLSPLSSGHFCRMPVSPKLTTPAPHVGLIGGGGAAGVGFASASPGTAGGTVASPVTLPPSALSPGAVTSSPQVVVRLSERYSFPALPPQMVMSPLLGTQSGLGALPAGLSGSAYGAGGSAFAGVGTATGVSGTAAAGAATMPGSGRRIISEKEVLFYIHVLRTPVGDGVTTTAVPSSRASEVEDVAAGIESAAATAMDVQRSGASPAKRSPRTPSDIRDAVPVHCSGEYALEDNDDDSEDLTLLELRQREVESQVLLRYRFRVFQQGSRSRKALDAIVLYAQDHVEPWYEEAKAMLQALPATKSFQALSSSSTPLPQGNESIPAQWPSESTGRLTSLGGSGEAATGFAAGRLQRRSCRRPAGLTLLSLGTAPLVRTPELDRMDSCTTAASSGSVQLPAWAMEVLIRRESMRETLVRDLKEKAFRVCAVPLPDMRVHCILPPAVPRYVTAHARGFPLSRTFAEEVLSQQRALQLILLQREEENQRVIAARIRQEQRQKERWERRRRERRTREEVWRRAQQERQQRKGNLTSRRRVSGDGESLKERLTGTMNPAALVSRVASMVKHASVGAAGRGCRGLGNVRSHEPPPGSDGVCKACSSTDAACWQGTSEAAVPLGESGVCTHSPTRRRRRQYRHDYSASNGGVYSTSSSARPQNAAPEGNAQIGSVLSQDERDRVGCGEAELRDATTIAAAPIDNAQQHQCWTHEPSSSGQVCVMQRPPGLQSVRASHATAAAMSAQISPPTTEVDINFLGGSSSSVSIEAPSDASRAVKAVNVSVSSYAAEMEPHSSERGVGCDKGGNSSSRVFASVEALISSPPAPTSYTSTAQTMPLTPPKVFSVSPPPQPLSSVPENGLLRSLPTPPQAPQGDRGGKTSSSSAARPISLASASTTRNSHWTAVHTATNANTCVTPPPTSSATSGAGSPAAPVDGSGNSGGHATNSVSHVHAQVTPASTSNTLQSHLSTCPATTRVTMTSLVSGFSSTTPSFSGMSAAADFHTGTTSTSERDFPSTSLLPPPLPLPPSPSPLPTFSTSFPPAPGAGISPSSPKPFLPDASTAVFATTRNASLDASAGGHENHQDANVPLSLLPQQSHSGQSHRLLQSPALPITATSLLNVEDTMHPSVGGGAAQGNISNYANTSSLSNHHNHLLERPDDGGVPAASLTTSSLTMPNNGMYGTLDACYSHSVVTPQAVLLRQQVWATAAPLVSSSSMRPLTPPHHRAAVATAAPAAAPFSAAVTVAVERGARKGEPHNGACTSDPDVRSTVGMCSNAASPRAVGASAGATEGSSQPLQPPSQQHLQASRSGSRRTGSGLLPYTYSADSVSSMYGTTHYPLYQYPEGPNSAASAGYIGVAPPTTSMPGAAVMGGSGGAPAVGLAGSNHAGTTGLYAYNSAGYIRSHALGASATGVTQAYASAGSSIAFSGCGGGDHRAVSSVGGVGRLENWSSPSQSPHMPDSLVDMNTNTIAPPSLPHAQDTHMNRLKQCNKLLSDLLGVAGGPMRSGISFYYTYGDATALLYNASIRAPCDENILELLEQQQWAKQQEQLQLLQTDCGSGACSDSGGAADGSTSGGDKIATDSSRGCYSKPSSASGGTGASHVPFTLAGIGASSSPSSTPQQRTTPHGSGIAAGGGVSTNGQGVRNACEAFSATITAAAPASEDEGCSYLDYGDLAGLQDTMDALEAEQIEAQRARNTHFYSIFEHLHHAYHDTLLEATDSGSAKSVGVSSVTAPAASGSLYAGLIGGVRMEYFFPSTASAAGAASEGRHTASPHGVGHVAVPGRSTPSPGVLYGGEGAAEAADLSRWRQRLWSSVCGFVVWVGSLVGLTPKPRGNSTAVGGGTTDRTAATQWPSPQLTPSGAKFGFDLARLAEYFPGERIVTFGDEWCIASRLDMHNGHFGLSPLQVWMATRYSRRFAGEVYLMDVIAAGGDPYYPAVRVLDEIVAHAVLYYHNHSLRDFVEDLEAELGLVYAPQTLWGRRALGLPDNEAEVQELDGLLYTATRRRQDRSRRQRAQRKDWQRRRCSDGAASASVKDRAATSRIPPPATASALRSTATDRLHTDGGPPSTCATPAADAVRDGERKGGLMVGSRRDGRCSSSPQTQRMNGATTQGGSGASDARTVLPGSVSDGDDVPSVAVTAATMTPHRPTPLQQHNCLRRHDNDRLEDEEMAEYTWIQLQGKDQEEDEEVFYGATAAAAVGFGGGDINIAPHVYDAVMEREVYDERMLLRELDYLKEFLVDNRNVLSSAMLTTAGSNSLEAVFGVPATVFPFLLCARESVPFIASIFESLSYHYGPLTYDSFSKYTYDVYHRDRLDVLRHTPRMFRMVNKSRRGCITYEELCRWMARKLSCGNNVQPNRHLVATSMSLRLPLALVAESRDEWDAYRCVLKSLSDGEDEEY</sequence>
<comment type="caution">
    <text evidence="2">The sequence shown here is derived from an EMBL/GenBank/DDBJ whole genome shotgun (WGS) entry which is preliminary data.</text>
</comment>
<feature type="compositionally biased region" description="Polar residues" evidence="1">
    <location>
        <begin position="361"/>
        <end position="371"/>
    </location>
</feature>
<feature type="compositionally biased region" description="Polar residues" evidence="1">
    <location>
        <begin position="1844"/>
        <end position="1859"/>
    </location>
</feature>
<feature type="compositionally biased region" description="Low complexity" evidence="1">
    <location>
        <begin position="1535"/>
        <end position="1544"/>
    </location>
</feature>
<feature type="region of interest" description="Disordered" evidence="1">
    <location>
        <begin position="2202"/>
        <end position="2254"/>
    </location>
</feature>
<evidence type="ECO:0000256" key="1">
    <source>
        <dbReference type="SAM" id="MobiDB-lite"/>
    </source>
</evidence>
<feature type="compositionally biased region" description="Basic and acidic residues" evidence="1">
    <location>
        <begin position="3278"/>
        <end position="3297"/>
    </location>
</feature>
<feature type="region of interest" description="Disordered" evidence="1">
    <location>
        <begin position="348"/>
        <end position="385"/>
    </location>
</feature>
<evidence type="ECO:0000313" key="3">
    <source>
        <dbReference type="Proteomes" id="UP001500131"/>
    </source>
</evidence>
<feature type="region of interest" description="Disordered" evidence="1">
    <location>
        <begin position="3033"/>
        <end position="3055"/>
    </location>
</feature>
<feature type="region of interest" description="Disordered" evidence="1">
    <location>
        <begin position="1515"/>
        <end position="1544"/>
    </location>
</feature>
<feature type="region of interest" description="Disordered" evidence="1">
    <location>
        <begin position="1056"/>
        <end position="1075"/>
    </location>
</feature>
<feature type="compositionally biased region" description="Polar residues" evidence="1">
    <location>
        <begin position="2091"/>
        <end position="2114"/>
    </location>
</feature>
<feature type="compositionally biased region" description="Low complexity" evidence="1">
    <location>
        <begin position="2233"/>
        <end position="2250"/>
    </location>
</feature>
<feature type="compositionally biased region" description="Low complexity" evidence="1">
    <location>
        <begin position="2492"/>
        <end position="2517"/>
    </location>
</feature>
<feature type="compositionally biased region" description="Low complexity" evidence="1">
    <location>
        <begin position="665"/>
        <end position="682"/>
    </location>
</feature>
<feature type="compositionally biased region" description="Polar residues" evidence="1">
    <location>
        <begin position="3035"/>
        <end position="3055"/>
    </location>
</feature>
<feature type="region of interest" description="Disordered" evidence="1">
    <location>
        <begin position="642"/>
        <end position="687"/>
    </location>
</feature>